<proteinExistence type="inferred from homology"/>
<dbReference type="CDD" id="cd00667">
    <property type="entry name" value="ring_hydroxylating_dioxygenases_beta"/>
    <property type="match status" value="1"/>
</dbReference>
<dbReference type="RefSeq" id="WP_189935441.1">
    <property type="nucleotide sequence ID" value="NZ_BNCD01000015.1"/>
</dbReference>
<evidence type="ECO:0000256" key="2">
    <source>
        <dbReference type="ARBA" id="ARBA00023002"/>
    </source>
</evidence>
<dbReference type="GO" id="GO:0019380">
    <property type="term" value="P:3-phenylpropionate catabolic process"/>
    <property type="evidence" value="ECO:0007669"/>
    <property type="project" value="TreeGrafter"/>
</dbReference>
<dbReference type="Gene3D" id="3.10.450.50">
    <property type="match status" value="1"/>
</dbReference>
<evidence type="ECO:0000313" key="4">
    <source>
        <dbReference type="EMBL" id="GHH84219.1"/>
    </source>
</evidence>
<dbReference type="NCBIfam" id="NF007479">
    <property type="entry name" value="PRK10069.1"/>
    <property type="match status" value="1"/>
</dbReference>
<dbReference type="Proteomes" id="UP000603708">
    <property type="component" value="Unassembled WGS sequence"/>
</dbReference>
<dbReference type="InterPro" id="IPR000391">
    <property type="entry name" value="Rng_hydr_dOase-bsu"/>
</dbReference>
<reference evidence="4" key="2">
    <citation type="submission" date="2020-09" db="EMBL/GenBank/DDBJ databases">
        <authorList>
            <person name="Sun Q."/>
            <person name="Ohkuma M."/>
        </authorList>
    </citation>
    <scope>NUCLEOTIDE SEQUENCE</scope>
    <source>
        <strain evidence="4">JCM 5069</strain>
    </source>
</reference>
<comment type="caution">
    <text evidence="4">The sequence shown here is derived from an EMBL/GenBank/DDBJ whole genome shotgun (WGS) entry which is preliminary data.</text>
</comment>
<dbReference type="PANTHER" id="PTHR41534">
    <property type="entry name" value="BLR3401 PROTEIN"/>
    <property type="match status" value="1"/>
</dbReference>
<name>A0A919L5I0_9ACTN</name>
<dbReference type="Pfam" id="PF00866">
    <property type="entry name" value="Ring_hydroxyl_B"/>
    <property type="match status" value="1"/>
</dbReference>
<protein>
    <submittedName>
        <fullName evidence="4">Hypothetical biphenyl dioxygenase beta subunit</fullName>
    </submittedName>
</protein>
<reference evidence="4" key="1">
    <citation type="journal article" date="2014" name="Int. J. Syst. Evol. Microbiol.">
        <title>Complete genome sequence of Corynebacterium casei LMG S-19264T (=DSM 44701T), isolated from a smear-ripened cheese.</title>
        <authorList>
            <consortium name="US DOE Joint Genome Institute (JGI-PGF)"/>
            <person name="Walter F."/>
            <person name="Albersmeier A."/>
            <person name="Kalinowski J."/>
            <person name="Ruckert C."/>
        </authorList>
    </citation>
    <scope>NUCLEOTIDE SEQUENCE</scope>
    <source>
        <strain evidence="4">JCM 5069</strain>
    </source>
</reference>
<gene>
    <name evidence="4" type="ORF">GCM10018793_48040</name>
</gene>
<evidence type="ECO:0000313" key="5">
    <source>
        <dbReference type="Proteomes" id="UP000603708"/>
    </source>
</evidence>
<dbReference type="InterPro" id="IPR032710">
    <property type="entry name" value="NTF2-like_dom_sf"/>
</dbReference>
<comment type="similarity">
    <text evidence="1">Belongs to the bacterial ring-hydroxylating dioxygenase beta subunit family.</text>
</comment>
<keyword evidence="5" id="KW-1185">Reference proteome</keyword>
<evidence type="ECO:0000256" key="3">
    <source>
        <dbReference type="SAM" id="MobiDB-lite"/>
    </source>
</evidence>
<feature type="region of interest" description="Disordered" evidence="3">
    <location>
        <begin position="1"/>
        <end position="43"/>
    </location>
</feature>
<dbReference type="SUPFAM" id="SSF54427">
    <property type="entry name" value="NTF2-like"/>
    <property type="match status" value="1"/>
</dbReference>
<keyword evidence="4" id="KW-0223">Dioxygenase</keyword>
<evidence type="ECO:0000256" key="1">
    <source>
        <dbReference type="ARBA" id="ARBA00009570"/>
    </source>
</evidence>
<accession>A0A919L5I0</accession>
<feature type="compositionally biased region" description="Pro residues" evidence="3">
    <location>
        <begin position="1"/>
        <end position="14"/>
    </location>
</feature>
<dbReference type="AlphaFoldDB" id="A0A919L5I0"/>
<dbReference type="PANTHER" id="PTHR41534:SF2">
    <property type="entry name" value="3-PHENYLPROPIONATE_CINNAMIC ACID DIOXYGENASE SUBUNIT BETA"/>
    <property type="match status" value="1"/>
</dbReference>
<dbReference type="GO" id="GO:0051213">
    <property type="term" value="F:dioxygenase activity"/>
    <property type="evidence" value="ECO:0007669"/>
    <property type="project" value="UniProtKB-KW"/>
</dbReference>
<organism evidence="4 5">
    <name type="scientific">Streptomyces sulfonofaciens</name>
    <dbReference type="NCBI Taxonomy" id="68272"/>
    <lineage>
        <taxon>Bacteria</taxon>
        <taxon>Bacillati</taxon>
        <taxon>Actinomycetota</taxon>
        <taxon>Actinomycetes</taxon>
        <taxon>Kitasatosporales</taxon>
        <taxon>Streptomycetaceae</taxon>
        <taxon>Streptomyces</taxon>
    </lineage>
</organism>
<dbReference type="EMBL" id="BNCD01000015">
    <property type="protein sequence ID" value="GHH84219.1"/>
    <property type="molecule type" value="Genomic_DNA"/>
</dbReference>
<sequence>MTIPKTPAPAPTPAYRPGTTPGDTHSSRAVLGAGAPRTRRTGRTLPFGDERHLTAHRWLVDEAYLLDAQEYEEWLTLLTDDIHYVMPVRVTTALGAGFDTAPGMAHFDEDKYSLSRRVARFLTEHAWTEDPPSRLRHHLTNVRTFATDDPDHIVVESGVLLYRSRGDVREAAQVSAGREDLLRRDAEGWRLARRTILVDDSVIRMQNLAVFL</sequence>
<keyword evidence="2" id="KW-0560">Oxidoreductase</keyword>